<feature type="signal peptide" evidence="1">
    <location>
        <begin position="1"/>
        <end position="19"/>
    </location>
</feature>
<feature type="chain" id="PRO_5034106104" description="Apple domain-containing protein" evidence="1">
    <location>
        <begin position="20"/>
        <end position="111"/>
    </location>
</feature>
<protein>
    <recommendedName>
        <fullName evidence="4">Apple domain-containing protein</fullName>
    </recommendedName>
</protein>
<reference evidence="2" key="1">
    <citation type="submission" date="2020-03" db="EMBL/GenBank/DDBJ databases">
        <title>A mixture of massive structural variations and highly conserved coding sequences in Ustilaginoidea virens genome.</title>
        <authorList>
            <person name="Zhang K."/>
            <person name="Zhao Z."/>
            <person name="Zhang Z."/>
            <person name="Li Y."/>
            <person name="Hsiang T."/>
            <person name="Sun W."/>
        </authorList>
    </citation>
    <scope>NUCLEOTIDE SEQUENCE</scope>
    <source>
        <strain evidence="2">UV-8b</strain>
    </source>
</reference>
<evidence type="ECO:0000313" key="2">
    <source>
        <dbReference type="EMBL" id="QUC21636.1"/>
    </source>
</evidence>
<accession>A0A8E5MJB6</accession>
<keyword evidence="1" id="KW-0732">Signal</keyword>
<evidence type="ECO:0000313" key="3">
    <source>
        <dbReference type="Proteomes" id="UP000027002"/>
    </source>
</evidence>
<sequence>MKSWSVVLAALPAIAHASALPDRATEADILKRAEPCNIGGFAAVCTAYPYAACNAPGTKLSTQECVDLCVAKTDKISCDGSGSTFNLCHESSVLYCKKIITPSEVPEPEDR</sequence>
<name>A0A8E5MJB6_USTVR</name>
<dbReference type="AlphaFoldDB" id="A0A8E5MJB6"/>
<dbReference type="KEGG" id="uvi:66066656"/>
<gene>
    <name evidence="2" type="ORF">UV8b_05879</name>
</gene>
<dbReference type="Proteomes" id="UP000027002">
    <property type="component" value="Chromosome 4"/>
</dbReference>
<keyword evidence="3" id="KW-1185">Reference proteome</keyword>
<dbReference type="EMBL" id="CP072756">
    <property type="protein sequence ID" value="QUC21636.1"/>
    <property type="molecule type" value="Genomic_DNA"/>
</dbReference>
<dbReference type="RefSeq" id="XP_042999309.1">
    <property type="nucleotide sequence ID" value="XM_043143376.1"/>
</dbReference>
<organism evidence="2 3">
    <name type="scientific">Ustilaginoidea virens</name>
    <name type="common">Rice false smut fungus</name>
    <name type="synonym">Villosiclava virens</name>
    <dbReference type="NCBI Taxonomy" id="1159556"/>
    <lineage>
        <taxon>Eukaryota</taxon>
        <taxon>Fungi</taxon>
        <taxon>Dikarya</taxon>
        <taxon>Ascomycota</taxon>
        <taxon>Pezizomycotina</taxon>
        <taxon>Sordariomycetes</taxon>
        <taxon>Hypocreomycetidae</taxon>
        <taxon>Hypocreales</taxon>
        <taxon>Clavicipitaceae</taxon>
        <taxon>Ustilaginoidea</taxon>
    </lineage>
</organism>
<dbReference type="GeneID" id="66066656"/>
<evidence type="ECO:0008006" key="4">
    <source>
        <dbReference type="Google" id="ProtNLM"/>
    </source>
</evidence>
<evidence type="ECO:0000256" key="1">
    <source>
        <dbReference type="SAM" id="SignalP"/>
    </source>
</evidence>
<proteinExistence type="predicted"/>